<name>A0A3P7MP98_DIBLA</name>
<sequence>MATWMHPRSRQWHLLDYVLVWRRDQQDVLATKAMLDADGNTEHRLIISKMRIRLQPRRRSQECLFAHNIRGLAARLESEPEMLQV</sequence>
<dbReference type="AlphaFoldDB" id="A0A3P7MP98"/>
<dbReference type="OrthoDB" id="6265744at2759"/>
<evidence type="ECO:0000313" key="1">
    <source>
        <dbReference type="EMBL" id="VDN31454.1"/>
    </source>
</evidence>
<evidence type="ECO:0000313" key="2">
    <source>
        <dbReference type="Proteomes" id="UP000281553"/>
    </source>
</evidence>
<gene>
    <name evidence="1" type="ORF">DILT_LOCUS15752</name>
</gene>
<dbReference type="Proteomes" id="UP000281553">
    <property type="component" value="Unassembled WGS sequence"/>
</dbReference>
<keyword evidence="2" id="KW-1185">Reference proteome</keyword>
<dbReference type="EMBL" id="UYRU01080876">
    <property type="protein sequence ID" value="VDN31454.1"/>
    <property type="molecule type" value="Genomic_DNA"/>
</dbReference>
<protein>
    <submittedName>
        <fullName evidence="1">Uncharacterized protein</fullName>
    </submittedName>
</protein>
<reference evidence="1 2" key="1">
    <citation type="submission" date="2018-11" db="EMBL/GenBank/DDBJ databases">
        <authorList>
            <consortium name="Pathogen Informatics"/>
        </authorList>
    </citation>
    <scope>NUCLEOTIDE SEQUENCE [LARGE SCALE GENOMIC DNA]</scope>
</reference>
<organism evidence="1 2">
    <name type="scientific">Dibothriocephalus latus</name>
    <name type="common">Fish tapeworm</name>
    <name type="synonym">Diphyllobothrium latum</name>
    <dbReference type="NCBI Taxonomy" id="60516"/>
    <lineage>
        <taxon>Eukaryota</taxon>
        <taxon>Metazoa</taxon>
        <taxon>Spiralia</taxon>
        <taxon>Lophotrochozoa</taxon>
        <taxon>Platyhelminthes</taxon>
        <taxon>Cestoda</taxon>
        <taxon>Eucestoda</taxon>
        <taxon>Diphyllobothriidea</taxon>
        <taxon>Diphyllobothriidae</taxon>
        <taxon>Dibothriocephalus</taxon>
    </lineage>
</organism>
<accession>A0A3P7MP98</accession>
<proteinExistence type="predicted"/>